<evidence type="ECO:0000256" key="1">
    <source>
        <dbReference type="ARBA" id="ARBA00004430"/>
    </source>
</evidence>
<dbReference type="InterPro" id="IPR032675">
    <property type="entry name" value="LRR_dom_sf"/>
</dbReference>
<gene>
    <name evidence="3" type="ORF">DUNSADRAFT_8455</name>
</gene>
<dbReference type="InterPro" id="IPR045203">
    <property type="entry name" value="RanGAP1/2"/>
</dbReference>
<proteinExistence type="predicted"/>
<dbReference type="PANTHER" id="PTHR46761:SF2">
    <property type="entry name" value="RAN GTPASE-ACTIVATING PROTEIN 1"/>
    <property type="match status" value="1"/>
</dbReference>
<dbReference type="Proteomes" id="UP000815325">
    <property type="component" value="Unassembled WGS sequence"/>
</dbReference>
<dbReference type="EMBL" id="MU069739">
    <property type="protein sequence ID" value="KAF5834767.1"/>
    <property type="molecule type" value="Genomic_DNA"/>
</dbReference>
<sequence>MTWSLSKEQREETVRRVTANLFCLAFTKGLPITDDVALDAASTFERRAYTAATVSSNVTTGSRPAAETTLGYARKLAELMIEMVKSGGKYEPDASAAISGAGAEAVDLMGSRDFLTSESTEAALRTMLAPGSQVSKVRFSSKSFGRDAATVAAKALTNVSKTISIADISDIIAGRPEDEALDSLRIISAALAQATHLRELNLSDNALGEKGVRACSEALTKQTRLESLSLQNVGCSIFACKAVAELLTASQHLRQLHLFNNMSDNEGAMHVASILARSPCMQDFRMASSRVGPQGGSALAQALSGAGNSLVRLDISDNPMTEEVAPALAALVRSQPQIKALNLNDTSLTDKGVTAVALAIAESAPHLEELEMALNEITPQGARAVAVAVANKQHLWKLNLRENELEDRGAVIISKGIAKAPALRHIDLCGNQLKRVGAVAAAKSVAGLPGLQLLALDENMVSEAGLDEVQQVMSQAGKAAALGPLDENMEESDEELEGEEAEEQDDSGLSALFAKAGL</sequence>
<protein>
    <recommendedName>
        <fullName evidence="5">WPP domain-containing protein</fullName>
    </recommendedName>
</protein>
<dbReference type="InterPro" id="IPR038214">
    <property type="entry name" value="WPP_sf"/>
</dbReference>
<dbReference type="SUPFAM" id="SSF52047">
    <property type="entry name" value="RNI-like"/>
    <property type="match status" value="1"/>
</dbReference>
<dbReference type="Pfam" id="PF13516">
    <property type="entry name" value="LRR_6"/>
    <property type="match status" value="3"/>
</dbReference>
<keyword evidence="4" id="KW-1185">Reference proteome</keyword>
<evidence type="ECO:0008006" key="5">
    <source>
        <dbReference type="Google" id="ProtNLM"/>
    </source>
</evidence>
<organism evidence="3 4">
    <name type="scientific">Dunaliella salina</name>
    <name type="common">Green alga</name>
    <name type="synonym">Protococcus salinus</name>
    <dbReference type="NCBI Taxonomy" id="3046"/>
    <lineage>
        <taxon>Eukaryota</taxon>
        <taxon>Viridiplantae</taxon>
        <taxon>Chlorophyta</taxon>
        <taxon>core chlorophytes</taxon>
        <taxon>Chlorophyceae</taxon>
        <taxon>CS clade</taxon>
        <taxon>Chlamydomonadales</taxon>
        <taxon>Dunaliellaceae</taxon>
        <taxon>Dunaliella</taxon>
    </lineage>
</organism>
<comment type="caution">
    <text evidence="3">The sequence shown here is derived from an EMBL/GenBank/DDBJ whole genome shotgun (WGS) entry which is preliminary data.</text>
</comment>
<dbReference type="SMART" id="SM00368">
    <property type="entry name" value="LRR_RI"/>
    <property type="match status" value="10"/>
</dbReference>
<dbReference type="InterPro" id="IPR001611">
    <property type="entry name" value="Leu-rich_rpt"/>
</dbReference>
<evidence type="ECO:0000313" key="3">
    <source>
        <dbReference type="EMBL" id="KAF5834767.1"/>
    </source>
</evidence>
<comment type="subcellular location">
    <subcellularLocation>
        <location evidence="1">Cytoplasm</location>
        <location evidence="1">Cytoskeleton</location>
        <location evidence="1">Cilium axoneme</location>
    </subcellularLocation>
</comment>
<reference evidence="3" key="1">
    <citation type="submission" date="2017-08" db="EMBL/GenBank/DDBJ databases">
        <authorList>
            <person name="Polle J.E."/>
            <person name="Barry K."/>
            <person name="Cushman J."/>
            <person name="Schmutz J."/>
            <person name="Tran D."/>
            <person name="Hathwaick L.T."/>
            <person name="Yim W.C."/>
            <person name="Jenkins J."/>
            <person name="Mckie-Krisberg Z.M."/>
            <person name="Prochnik S."/>
            <person name="Lindquist E."/>
            <person name="Dockter R.B."/>
            <person name="Adam C."/>
            <person name="Molina H."/>
            <person name="Bunkerborg J."/>
            <person name="Jin E."/>
            <person name="Buchheim M."/>
            <person name="Magnuson J."/>
        </authorList>
    </citation>
    <scope>NUCLEOTIDE SEQUENCE</scope>
    <source>
        <strain evidence="3">CCAP 19/18</strain>
    </source>
</reference>
<feature type="compositionally biased region" description="Acidic residues" evidence="2">
    <location>
        <begin position="487"/>
        <end position="506"/>
    </location>
</feature>
<evidence type="ECO:0000256" key="2">
    <source>
        <dbReference type="SAM" id="MobiDB-lite"/>
    </source>
</evidence>
<name>A0ABQ7GJI4_DUNSA</name>
<dbReference type="Gene3D" id="1.10.246.200">
    <property type="entry name" value="WPP domain"/>
    <property type="match status" value="1"/>
</dbReference>
<dbReference type="Gene3D" id="3.80.10.10">
    <property type="entry name" value="Ribonuclease Inhibitor"/>
    <property type="match status" value="2"/>
</dbReference>
<accession>A0ABQ7GJI4</accession>
<dbReference type="PANTHER" id="PTHR46761">
    <property type="entry name" value="RAN GTPASE-ACTIVATING PROTEIN 1"/>
    <property type="match status" value="1"/>
</dbReference>
<feature type="region of interest" description="Disordered" evidence="2">
    <location>
        <begin position="480"/>
        <end position="509"/>
    </location>
</feature>
<evidence type="ECO:0000313" key="4">
    <source>
        <dbReference type="Proteomes" id="UP000815325"/>
    </source>
</evidence>